<comment type="caution">
    <text evidence="1">The sequence shown here is derived from an EMBL/GenBank/DDBJ whole genome shotgun (WGS) entry which is preliminary data.</text>
</comment>
<dbReference type="Proteomes" id="UP001143910">
    <property type="component" value="Unassembled WGS sequence"/>
</dbReference>
<gene>
    <name evidence="1" type="ORF">NQ176_g3553</name>
</gene>
<evidence type="ECO:0000313" key="2">
    <source>
        <dbReference type="Proteomes" id="UP001143910"/>
    </source>
</evidence>
<keyword evidence="2" id="KW-1185">Reference proteome</keyword>
<dbReference type="EMBL" id="JANJQO010000331">
    <property type="protein sequence ID" value="KAJ2978921.1"/>
    <property type="molecule type" value="Genomic_DNA"/>
</dbReference>
<protein>
    <submittedName>
        <fullName evidence="1">Uncharacterized protein</fullName>
    </submittedName>
</protein>
<sequence>MYLCGPGFGRAKLDRLWNGRRFNFWGVYFAFFYISAFSRDGLKPPVSYPDSLNLLLILNGVGVVGRVAPNYVADRVGAVNVFIPNSIIASILVYCFIAIDNPGGLYAWAVIYGIVGAGIQSLFPAALSFLTTDLRKLGVRMGMTFTIVSFAVLTGPPIAGAIIASSAGYTGAKAFAASSIALGCCFLIAAKMARMRSKGLGWTSKI</sequence>
<proteinExistence type="predicted"/>
<accession>A0ACC1NJZ4</accession>
<reference evidence="1" key="1">
    <citation type="submission" date="2022-08" db="EMBL/GenBank/DDBJ databases">
        <title>Genome Sequence of Lecanicillium fungicola.</title>
        <authorList>
            <person name="Buettner E."/>
        </authorList>
    </citation>
    <scope>NUCLEOTIDE SEQUENCE</scope>
    <source>
        <strain evidence="1">Babe33</strain>
    </source>
</reference>
<evidence type="ECO:0000313" key="1">
    <source>
        <dbReference type="EMBL" id="KAJ2978921.1"/>
    </source>
</evidence>
<organism evidence="1 2">
    <name type="scientific">Zarea fungicola</name>
    <dbReference type="NCBI Taxonomy" id="93591"/>
    <lineage>
        <taxon>Eukaryota</taxon>
        <taxon>Fungi</taxon>
        <taxon>Dikarya</taxon>
        <taxon>Ascomycota</taxon>
        <taxon>Pezizomycotina</taxon>
        <taxon>Sordariomycetes</taxon>
        <taxon>Hypocreomycetidae</taxon>
        <taxon>Hypocreales</taxon>
        <taxon>Cordycipitaceae</taxon>
        <taxon>Zarea</taxon>
    </lineage>
</organism>
<name>A0ACC1NJZ4_9HYPO</name>